<evidence type="ECO:0000313" key="9">
    <source>
        <dbReference type="EMBL" id="GLX85582.1"/>
    </source>
</evidence>
<organism evidence="9 10">
    <name type="scientific">Thalassotalea loyana</name>
    <dbReference type="NCBI Taxonomy" id="280483"/>
    <lineage>
        <taxon>Bacteria</taxon>
        <taxon>Pseudomonadati</taxon>
        <taxon>Pseudomonadota</taxon>
        <taxon>Gammaproteobacteria</taxon>
        <taxon>Alteromonadales</taxon>
        <taxon>Colwelliaceae</taxon>
        <taxon>Thalassotalea</taxon>
    </lineage>
</organism>
<evidence type="ECO:0000256" key="3">
    <source>
        <dbReference type="ARBA" id="ARBA00006506"/>
    </source>
</evidence>
<keyword evidence="7" id="KW-0464">Manganese</keyword>
<evidence type="ECO:0000259" key="8">
    <source>
        <dbReference type="PROSITE" id="PS51462"/>
    </source>
</evidence>
<dbReference type="InterPro" id="IPR000086">
    <property type="entry name" value="NUDIX_hydrolase_dom"/>
</dbReference>
<keyword evidence="4" id="KW-0479">Metal-binding</keyword>
<dbReference type="NCBIfam" id="NF007980">
    <property type="entry name" value="PRK10707.1"/>
    <property type="match status" value="1"/>
</dbReference>
<evidence type="ECO:0000313" key="10">
    <source>
        <dbReference type="Proteomes" id="UP001157134"/>
    </source>
</evidence>
<gene>
    <name evidence="9" type="primary">yeaB</name>
    <name evidence="9" type="ORF">tloyanaT_18340</name>
</gene>
<keyword evidence="10" id="KW-1185">Reference proteome</keyword>
<dbReference type="InterPro" id="IPR000059">
    <property type="entry name" value="NUDIX_hydrolase_NudL_CS"/>
</dbReference>
<accession>A0ABQ6HDC2</accession>
<evidence type="ECO:0000256" key="6">
    <source>
        <dbReference type="ARBA" id="ARBA00022842"/>
    </source>
</evidence>
<keyword evidence="5" id="KW-0378">Hydrolase</keyword>
<evidence type="ECO:0000256" key="4">
    <source>
        <dbReference type="ARBA" id="ARBA00022723"/>
    </source>
</evidence>
<dbReference type="PROSITE" id="PS01293">
    <property type="entry name" value="NUDIX_COA"/>
    <property type="match status" value="1"/>
</dbReference>
<dbReference type="PANTHER" id="PTHR12992:SF11">
    <property type="entry name" value="MITOCHONDRIAL COENZYME A DIPHOSPHATASE NUDT8"/>
    <property type="match status" value="1"/>
</dbReference>
<reference evidence="9 10" key="1">
    <citation type="submission" date="2023-03" db="EMBL/GenBank/DDBJ databases">
        <title>Thalassotalea loyana LMG 22536T draft genome sequence.</title>
        <authorList>
            <person name="Sawabe T."/>
        </authorList>
    </citation>
    <scope>NUCLEOTIDE SEQUENCE [LARGE SCALE GENOMIC DNA]</scope>
    <source>
        <strain evidence="9 10">LMG 22536</strain>
    </source>
</reference>
<dbReference type="Gene3D" id="3.90.79.10">
    <property type="entry name" value="Nucleoside Triphosphate Pyrophosphohydrolase"/>
    <property type="match status" value="1"/>
</dbReference>
<evidence type="ECO:0000256" key="5">
    <source>
        <dbReference type="ARBA" id="ARBA00022801"/>
    </source>
</evidence>
<name>A0ABQ6HDC2_9GAMM</name>
<comment type="similarity">
    <text evidence="3">Belongs to the Nudix hydrolase family. PCD1 subfamily.</text>
</comment>
<evidence type="ECO:0000256" key="7">
    <source>
        <dbReference type="ARBA" id="ARBA00023211"/>
    </source>
</evidence>
<dbReference type="InterPro" id="IPR045121">
    <property type="entry name" value="CoAse"/>
</dbReference>
<dbReference type="RefSeq" id="WP_284297821.1">
    <property type="nucleotide sequence ID" value="NZ_BSSV01000003.1"/>
</dbReference>
<dbReference type="PANTHER" id="PTHR12992">
    <property type="entry name" value="NUDIX HYDROLASE"/>
    <property type="match status" value="1"/>
</dbReference>
<protein>
    <submittedName>
        <fullName evidence="9">Coenzyme A pyrophosphatase</fullName>
    </submittedName>
</protein>
<comment type="cofactor">
    <cofactor evidence="1">
        <name>Mn(2+)</name>
        <dbReference type="ChEBI" id="CHEBI:29035"/>
    </cofactor>
</comment>
<keyword evidence="6" id="KW-0460">Magnesium</keyword>
<dbReference type="Pfam" id="PF00293">
    <property type="entry name" value="NUDIX"/>
    <property type="match status" value="1"/>
</dbReference>
<evidence type="ECO:0000256" key="2">
    <source>
        <dbReference type="ARBA" id="ARBA00001946"/>
    </source>
</evidence>
<feature type="domain" description="Nudix hydrolase" evidence="8">
    <location>
        <begin position="32"/>
        <end position="173"/>
    </location>
</feature>
<dbReference type="InterPro" id="IPR015797">
    <property type="entry name" value="NUDIX_hydrolase-like_dom_sf"/>
</dbReference>
<evidence type="ECO:0000256" key="1">
    <source>
        <dbReference type="ARBA" id="ARBA00001936"/>
    </source>
</evidence>
<dbReference type="Proteomes" id="UP001157134">
    <property type="component" value="Unassembled WGS sequence"/>
</dbReference>
<comment type="caution">
    <text evidence="9">The sequence shown here is derived from an EMBL/GenBank/DDBJ whole genome shotgun (WGS) entry which is preliminary data.</text>
</comment>
<dbReference type="PROSITE" id="PS51462">
    <property type="entry name" value="NUDIX"/>
    <property type="match status" value="1"/>
</dbReference>
<dbReference type="CDD" id="cd03426">
    <property type="entry name" value="NUDIX_CoAse_Nudt7"/>
    <property type="match status" value="1"/>
</dbReference>
<comment type="cofactor">
    <cofactor evidence="2">
        <name>Mg(2+)</name>
        <dbReference type="ChEBI" id="CHEBI:18420"/>
    </cofactor>
</comment>
<dbReference type="EMBL" id="BSSV01000003">
    <property type="protein sequence ID" value="GLX85582.1"/>
    <property type="molecule type" value="Genomic_DNA"/>
</dbReference>
<proteinExistence type="inferred from homology"/>
<sequence>MNKSEFLNLFKLSPLAESSHQFRYSLVSDRPTRQAAVLIAITERNNQLEILLTKRAKHLKHHAGQISFPGGKAEAHDDNLKVTAVREFEEEVGIKREQLELLGCMHPYQTISGFDVLPVIAYLHEPITFNIDTNEVDEVFFVPLEHCLDTNNHLHVATQLRGQDYKVTFIPYQDYNIWGATAAMLKDFALHFQQPSLG</sequence>
<dbReference type="SUPFAM" id="SSF55811">
    <property type="entry name" value="Nudix"/>
    <property type="match status" value="1"/>
</dbReference>